<dbReference type="PANTHER" id="PTHR10151:SF120">
    <property type="entry name" value="BIS(5'-ADENOSYL)-TRIPHOSPHATASE"/>
    <property type="match status" value="1"/>
</dbReference>
<keyword evidence="2" id="KW-1185">Reference proteome</keyword>
<dbReference type="PANTHER" id="PTHR10151">
    <property type="entry name" value="ECTONUCLEOTIDE PYROPHOSPHATASE/PHOSPHODIESTERASE"/>
    <property type="match status" value="1"/>
</dbReference>
<comment type="caution">
    <text evidence="1">The sequence shown here is derived from an EMBL/GenBank/DDBJ whole genome shotgun (WGS) entry which is preliminary data.</text>
</comment>
<reference evidence="1" key="1">
    <citation type="submission" date="2021-11" db="EMBL/GenBank/DDBJ databases">
        <title>Streptomyces corallinus and Kineosporia corallina sp. nov., two new coral-derived marine actinobacteria.</title>
        <authorList>
            <person name="Buangrab K."/>
            <person name="Sutthacheep M."/>
            <person name="Yeemin T."/>
            <person name="Harunari E."/>
            <person name="Igarashi Y."/>
            <person name="Sripreechasak P."/>
            <person name="Kanchanasin P."/>
            <person name="Tanasupawat S."/>
            <person name="Phongsopitanun W."/>
        </authorList>
    </citation>
    <scope>NUCLEOTIDE SEQUENCE</scope>
    <source>
        <strain evidence="1">JCM 31032</strain>
    </source>
</reference>
<sequence length="270" mass="28708">MNTRKILLVGIDGLRVDEALAGAAPFLAKFRHQGSLARIRMEVPTISGPGWSSLLHGVPHAHHGVFDNSFVGHRLHHSADLLARAHALNPRTTTFAAAGWPPLVDPLSPGPVIGARPDQQRHGLHQIVVRDGEVYGYRWADHEIAAAARHAVAQGPDVSFVYLGEVDEASHLHGATSAENAAAVLRVDAHLENIAAAVTARAEKHAEDWLVALTTDHGHVDEGGHGGSEDIVTASFLLCVRIGSSAQTALPETISAHDVQAILLNHLTTP</sequence>
<accession>A0A9X1NKU9</accession>
<dbReference type="GO" id="GO:0016787">
    <property type="term" value="F:hydrolase activity"/>
    <property type="evidence" value="ECO:0007669"/>
    <property type="project" value="UniProtKB-ARBA"/>
</dbReference>
<protein>
    <submittedName>
        <fullName evidence="1">Alkaline phosphatase family protein</fullName>
    </submittedName>
</protein>
<dbReference type="InterPro" id="IPR017850">
    <property type="entry name" value="Alkaline_phosphatase_core_sf"/>
</dbReference>
<dbReference type="InterPro" id="IPR002591">
    <property type="entry name" value="Phosphodiest/P_Trfase"/>
</dbReference>
<dbReference type="Proteomes" id="UP001138997">
    <property type="component" value="Unassembled WGS sequence"/>
</dbReference>
<name>A0A9X1NKU9_9ACTN</name>
<organism evidence="1 2">
    <name type="scientific">Kineosporia babensis</name>
    <dbReference type="NCBI Taxonomy" id="499548"/>
    <lineage>
        <taxon>Bacteria</taxon>
        <taxon>Bacillati</taxon>
        <taxon>Actinomycetota</taxon>
        <taxon>Actinomycetes</taxon>
        <taxon>Kineosporiales</taxon>
        <taxon>Kineosporiaceae</taxon>
        <taxon>Kineosporia</taxon>
    </lineage>
</organism>
<gene>
    <name evidence="1" type="ORF">LR394_29050</name>
</gene>
<dbReference type="AlphaFoldDB" id="A0A9X1NKU9"/>
<dbReference type="Gene3D" id="3.40.720.10">
    <property type="entry name" value="Alkaline Phosphatase, subunit A"/>
    <property type="match status" value="1"/>
</dbReference>
<dbReference type="RefSeq" id="WP_231447764.1">
    <property type="nucleotide sequence ID" value="NZ_JAJOMB010000019.1"/>
</dbReference>
<proteinExistence type="predicted"/>
<dbReference type="Pfam" id="PF01663">
    <property type="entry name" value="Phosphodiest"/>
    <property type="match status" value="1"/>
</dbReference>
<evidence type="ECO:0000313" key="2">
    <source>
        <dbReference type="Proteomes" id="UP001138997"/>
    </source>
</evidence>
<evidence type="ECO:0000313" key="1">
    <source>
        <dbReference type="EMBL" id="MCD5314958.1"/>
    </source>
</evidence>
<dbReference type="EMBL" id="JAJOMB010000019">
    <property type="protein sequence ID" value="MCD5314958.1"/>
    <property type="molecule type" value="Genomic_DNA"/>
</dbReference>
<dbReference type="SUPFAM" id="SSF53649">
    <property type="entry name" value="Alkaline phosphatase-like"/>
    <property type="match status" value="1"/>
</dbReference>